<name>A0A0L6JRH7_9FIRM</name>
<accession>A0A0L6JRH7</accession>
<dbReference type="Proteomes" id="UP000036923">
    <property type="component" value="Unassembled WGS sequence"/>
</dbReference>
<dbReference type="Gene3D" id="2.160.20.10">
    <property type="entry name" value="Single-stranded right-handed beta-helix, Pectin lyase-like"/>
    <property type="match status" value="1"/>
</dbReference>
<comment type="caution">
    <text evidence="2">The sequence shown here is derived from an EMBL/GenBank/DDBJ whole genome shotgun (WGS) entry which is preliminary data.</text>
</comment>
<dbReference type="InterPro" id="IPR036582">
    <property type="entry name" value="Mao_N_sf"/>
</dbReference>
<dbReference type="STRING" id="398512.Bccel_3559"/>
<sequence precursor="true">MFKKLLILLIVITIVSMVLPSSVYSGNNEIRVKVDNEFIEFNEDMGYPFIDSAQRTQVPFRIVLEKFGASVSWSNNTATAQKGYIKVEVPIGKTYILKNGVRITTDTTALIKYGRTYLPIRPVIEAINGRVIWNQAEKLIEIIKIKPRPKVDIAQDDVTKPDYIVSTEAGLRKALNSKGKIKLNNNIDVNSTLEVRNPTIIDGAGYAIGGKGKCQVFKVFAVDFTIQNITIKDGKNTVKNGHFSDQCGAAVMMTGKKGNTSEGKFKAVNVNFINNECASSSNLGDIRGGAVYLFSVPNGYFSNCVFIGNRASNGGAVGGLGSSFKVINCDFIANKATGVIGSQHGNGGAISIDGLDQNGKTAFFDVAGSNFTGNTSNRLGGAIFYVFHKPGDEGYHKKSTASIANSTFEFNEIVNINEGQGGAIYAQEGNLKVDSCTFDQNRCCKQGGGLWFLSFTGNLDIINSTFHKNTLSSPNLGMGGAIAVSAVMCKITNSTIANNYAWFHGGGIQTTDGSKVKLTNCILSNNRSEREWAVYNTNMQLSDGGGNIEYLSPAITYGKKVKDEKSAAASLIKDPRLLNLADNGGYTKTMALGKGSPAANIGVNNSPVVDQRGAVRDGKKDAGAYELGMGSEL</sequence>
<dbReference type="Pfam" id="PF07833">
    <property type="entry name" value="Cu_amine_oxidN1"/>
    <property type="match status" value="1"/>
</dbReference>
<evidence type="ECO:0000313" key="3">
    <source>
        <dbReference type="Proteomes" id="UP000036923"/>
    </source>
</evidence>
<dbReference type="PANTHER" id="PTHR11319">
    <property type="entry name" value="G PROTEIN-COUPLED RECEPTOR-RELATED"/>
    <property type="match status" value="1"/>
</dbReference>
<dbReference type="InterPro" id="IPR012854">
    <property type="entry name" value="Cu_amine_oxidase-like_N"/>
</dbReference>
<gene>
    <name evidence="2" type="ORF">Bccel_3559</name>
</gene>
<dbReference type="RefSeq" id="WP_036938434.1">
    <property type="nucleotide sequence ID" value="NZ_JQKC01000007.1"/>
</dbReference>
<dbReference type="AlphaFoldDB" id="A0A0L6JRH7"/>
<dbReference type="EMBL" id="LGTC01000001">
    <property type="protein sequence ID" value="KNY28285.1"/>
    <property type="molecule type" value="Genomic_DNA"/>
</dbReference>
<dbReference type="SUPFAM" id="SSF51126">
    <property type="entry name" value="Pectin lyase-like"/>
    <property type="match status" value="1"/>
</dbReference>
<dbReference type="InterPro" id="IPR059226">
    <property type="entry name" value="Choice_anch_Q_dom"/>
</dbReference>
<dbReference type="eggNOG" id="COG2931">
    <property type="taxonomic scope" value="Bacteria"/>
</dbReference>
<dbReference type="Gene3D" id="3.30.457.10">
    <property type="entry name" value="Copper amine oxidase-like, N-terminal domain"/>
    <property type="match status" value="1"/>
</dbReference>
<dbReference type="InterPro" id="IPR012334">
    <property type="entry name" value="Pectin_lyas_fold"/>
</dbReference>
<evidence type="ECO:0000259" key="1">
    <source>
        <dbReference type="Pfam" id="PF07833"/>
    </source>
</evidence>
<proteinExistence type="predicted"/>
<dbReference type="SUPFAM" id="SSF55383">
    <property type="entry name" value="Copper amine oxidase, domain N"/>
    <property type="match status" value="1"/>
</dbReference>
<dbReference type="PANTHER" id="PTHR11319:SF35">
    <property type="entry name" value="OUTER MEMBRANE PROTEIN PMPC-RELATED"/>
    <property type="match status" value="1"/>
</dbReference>
<dbReference type="eggNOG" id="COG4632">
    <property type="taxonomic scope" value="Bacteria"/>
</dbReference>
<feature type="domain" description="Copper amine oxidase-like N-terminal" evidence="1">
    <location>
        <begin position="47"/>
        <end position="142"/>
    </location>
</feature>
<reference evidence="3" key="1">
    <citation type="submission" date="2015-07" db="EMBL/GenBank/DDBJ databases">
        <title>Near-Complete Genome Sequence of the Cellulolytic Bacterium Bacteroides (Pseudobacteroides) cellulosolvens ATCC 35603.</title>
        <authorList>
            <person name="Dassa B."/>
            <person name="Utturkar S.M."/>
            <person name="Klingeman D.M."/>
            <person name="Hurt R.A."/>
            <person name="Keller M."/>
            <person name="Xu J."/>
            <person name="Reddy Y.H.K."/>
            <person name="Borovok I."/>
            <person name="Grinberg I.R."/>
            <person name="Lamed R."/>
            <person name="Zhivin O."/>
            <person name="Bayer E.A."/>
            <person name="Brown S.D."/>
        </authorList>
    </citation>
    <scope>NUCLEOTIDE SEQUENCE [LARGE SCALE GENOMIC DNA]</scope>
    <source>
        <strain evidence="3">DSM 2933</strain>
    </source>
</reference>
<dbReference type="InterPro" id="IPR011050">
    <property type="entry name" value="Pectin_lyase_fold/virulence"/>
</dbReference>
<keyword evidence="3" id="KW-1185">Reference proteome</keyword>
<dbReference type="OrthoDB" id="9812811at2"/>
<organism evidence="2 3">
    <name type="scientific">Pseudobacteroides cellulosolvens ATCC 35603 = DSM 2933</name>
    <dbReference type="NCBI Taxonomy" id="398512"/>
    <lineage>
        <taxon>Bacteria</taxon>
        <taxon>Bacillati</taxon>
        <taxon>Bacillota</taxon>
        <taxon>Clostridia</taxon>
        <taxon>Eubacteriales</taxon>
        <taxon>Oscillospiraceae</taxon>
        <taxon>Pseudobacteroides</taxon>
    </lineage>
</organism>
<dbReference type="NCBIfam" id="NF041518">
    <property type="entry name" value="choice_anch_Q"/>
    <property type="match status" value="1"/>
</dbReference>
<protein>
    <submittedName>
        <fullName evidence="2">Copper amine oxidase-like domain-containing protein</fullName>
    </submittedName>
</protein>
<evidence type="ECO:0000313" key="2">
    <source>
        <dbReference type="EMBL" id="KNY28285.1"/>
    </source>
</evidence>